<dbReference type="RefSeq" id="WP_093276494.1">
    <property type="nucleotide sequence ID" value="NZ_FNOK01000064.1"/>
</dbReference>
<dbReference type="PRINTS" id="PR00111">
    <property type="entry name" value="ABHYDROLASE"/>
</dbReference>
<proteinExistence type="predicted"/>
<reference evidence="4" key="1">
    <citation type="submission" date="2016-10" db="EMBL/GenBank/DDBJ databases">
        <authorList>
            <person name="Varghese N."/>
            <person name="Submissions S."/>
        </authorList>
    </citation>
    <scope>NUCLEOTIDE SEQUENCE [LARGE SCALE GENOMIC DNA]</scope>
    <source>
        <strain evidence="4">CGMCC 4.3530</strain>
    </source>
</reference>
<dbReference type="Proteomes" id="UP000199529">
    <property type="component" value="Unassembled WGS sequence"/>
</dbReference>
<dbReference type="PANTHER" id="PTHR43329">
    <property type="entry name" value="EPOXIDE HYDROLASE"/>
    <property type="match status" value="1"/>
</dbReference>
<dbReference type="Pfam" id="PF00561">
    <property type="entry name" value="Abhydrolase_1"/>
    <property type="match status" value="1"/>
</dbReference>
<evidence type="ECO:0000313" key="3">
    <source>
        <dbReference type="EMBL" id="SDZ36473.1"/>
    </source>
</evidence>
<evidence type="ECO:0000256" key="1">
    <source>
        <dbReference type="ARBA" id="ARBA00022801"/>
    </source>
</evidence>
<sequence length="334" mass="37126">MTGAAETRPGLLPAPRFVDTNGVRLAVYEAKPERAARDVCVVLCHGFPELAASWRHQLQPLADAGFHVLAPDLRGYGRSTGPADPTAYSIAETTTDVAGLIADAGYDRAVVVGHDFGGMISWWMPHLHPERVAGVITLNTPFGYSREDPLEKYLEAYGPRNYVAHFQTPELQALMERDPARTLRFFFRRDTGAGTTLSRTGRHDAESMSYSHLLADDEATWPGEVLVGDEELDYYAEAFARTGFGGPLGWYRSIPGNWRVQSEVFPDGAIAKLTVPALMIAARRDAICHPDLSDNLLQYVETLERRMLDTGHWTQQEDPAGTNEVLLEWLTRHF</sequence>
<keyword evidence="4" id="KW-1185">Reference proteome</keyword>
<dbReference type="PRINTS" id="PR00412">
    <property type="entry name" value="EPOXHYDRLASE"/>
</dbReference>
<evidence type="ECO:0000313" key="4">
    <source>
        <dbReference type="Proteomes" id="UP000199529"/>
    </source>
</evidence>
<dbReference type="STRING" id="418495.SAMN05216215_106415"/>
<feature type="domain" description="AB hydrolase-1" evidence="2">
    <location>
        <begin position="41"/>
        <end position="319"/>
    </location>
</feature>
<dbReference type="EMBL" id="FNOK01000064">
    <property type="protein sequence ID" value="SDZ36473.1"/>
    <property type="molecule type" value="Genomic_DNA"/>
</dbReference>
<dbReference type="InterPro" id="IPR000073">
    <property type="entry name" value="AB_hydrolase_1"/>
</dbReference>
<accession>A0A1H3SEH1</accession>
<keyword evidence="1" id="KW-0378">Hydrolase</keyword>
<dbReference type="Gene3D" id="3.40.50.1820">
    <property type="entry name" value="alpha/beta hydrolase"/>
    <property type="match status" value="1"/>
</dbReference>
<dbReference type="GO" id="GO:0016787">
    <property type="term" value="F:hydrolase activity"/>
    <property type="evidence" value="ECO:0007669"/>
    <property type="project" value="UniProtKB-KW"/>
</dbReference>
<evidence type="ECO:0000259" key="2">
    <source>
        <dbReference type="Pfam" id="PF00561"/>
    </source>
</evidence>
<name>A0A1H3SEH1_9PSEU</name>
<dbReference type="OrthoDB" id="2987348at2"/>
<organism evidence="3 4">
    <name type="scientific">Saccharopolyspora shandongensis</name>
    <dbReference type="NCBI Taxonomy" id="418495"/>
    <lineage>
        <taxon>Bacteria</taxon>
        <taxon>Bacillati</taxon>
        <taxon>Actinomycetota</taxon>
        <taxon>Actinomycetes</taxon>
        <taxon>Pseudonocardiales</taxon>
        <taxon>Pseudonocardiaceae</taxon>
        <taxon>Saccharopolyspora</taxon>
    </lineage>
</organism>
<dbReference type="InterPro" id="IPR029058">
    <property type="entry name" value="AB_hydrolase_fold"/>
</dbReference>
<dbReference type="SUPFAM" id="SSF53474">
    <property type="entry name" value="alpha/beta-Hydrolases"/>
    <property type="match status" value="1"/>
</dbReference>
<dbReference type="InterPro" id="IPR000639">
    <property type="entry name" value="Epox_hydrolase-like"/>
</dbReference>
<gene>
    <name evidence="3" type="ORF">SAMN05216215_106415</name>
</gene>
<protein>
    <submittedName>
        <fullName evidence="3">Pimeloyl-ACP methyl ester carboxylesterase</fullName>
    </submittedName>
</protein>
<dbReference type="AlphaFoldDB" id="A0A1H3SEH1"/>